<evidence type="ECO:0000313" key="6">
    <source>
        <dbReference type="EMBL" id="RYQ91784.1"/>
    </source>
</evidence>
<reference evidence="6 7" key="1">
    <citation type="submission" date="2019-01" db="EMBL/GenBank/DDBJ databases">
        <title>Sequencing of cultivated peanut Arachis hypogaea provides insights into genome evolution and oil improvement.</title>
        <authorList>
            <person name="Chen X."/>
        </authorList>
    </citation>
    <scope>NUCLEOTIDE SEQUENCE [LARGE SCALE GENOMIC DNA]</scope>
    <source>
        <strain evidence="7">cv. Fuhuasheng</strain>
        <tissue evidence="6">Leaves</tissue>
    </source>
</reference>
<name>A0A444XQG5_ARAHY</name>
<evidence type="ECO:0000256" key="1">
    <source>
        <dbReference type="ARBA" id="ARBA00022723"/>
    </source>
</evidence>
<accession>A0A444XQG5</accession>
<evidence type="ECO:0000256" key="3">
    <source>
        <dbReference type="ARBA" id="ARBA00022833"/>
    </source>
</evidence>
<dbReference type="GO" id="GO:0008270">
    <property type="term" value="F:zinc ion binding"/>
    <property type="evidence" value="ECO:0007669"/>
    <property type="project" value="UniProtKB-KW"/>
</dbReference>
<protein>
    <recommendedName>
        <fullName evidence="5">SWIM-type domain-containing protein</fullName>
    </recommendedName>
</protein>
<evidence type="ECO:0000256" key="2">
    <source>
        <dbReference type="ARBA" id="ARBA00022771"/>
    </source>
</evidence>
<evidence type="ECO:0000259" key="5">
    <source>
        <dbReference type="PROSITE" id="PS50966"/>
    </source>
</evidence>
<keyword evidence="7" id="KW-1185">Reference proteome</keyword>
<dbReference type="EMBL" id="SDMP01000019">
    <property type="protein sequence ID" value="RYQ91784.1"/>
    <property type="molecule type" value="Genomic_DNA"/>
</dbReference>
<dbReference type="Proteomes" id="UP000289738">
    <property type="component" value="Chromosome B09"/>
</dbReference>
<evidence type="ECO:0000313" key="7">
    <source>
        <dbReference type="Proteomes" id="UP000289738"/>
    </source>
</evidence>
<feature type="domain" description="SWIM-type" evidence="5">
    <location>
        <begin position="129"/>
        <end position="161"/>
    </location>
</feature>
<keyword evidence="2 4" id="KW-0863">Zinc-finger</keyword>
<proteinExistence type="predicted"/>
<dbReference type="InterPro" id="IPR006564">
    <property type="entry name" value="Znf_PMZ"/>
</dbReference>
<dbReference type="InterPro" id="IPR007527">
    <property type="entry name" value="Znf_SWIM"/>
</dbReference>
<comment type="caution">
    <text evidence="6">The sequence shown here is derived from an EMBL/GenBank/DDBJ whole genome shotgun (WGS) entry which is preliminary data.</text>
</comment>
<organism evidence="6 7">
    <name type="scientific">Arachis hypogaea</name>
    <name type="common">Peanut</name>
    <dbReference type="NCBI Taxonomy" id="3818"/>
    <lineage>
        <taxon>Eukaryota</taxon>
        <taxon>Viridiplantae</taxon>
        <taxon>Streptophyta</taxon>
        <taxon>Embryophyta</taxon>
        <taxon>Tracheophyta</taxon>
        <taxon>Spermatophyta</taxon>
        <taxon>Magnoliopsida</taxon>
        <taxon>eudicotyledons</taxon>
        <taxon>Gunneridae</taxon>
        <taxon>Pentapetalae</taxon>
        <taxon>rosids</taxon>
        <taxon>fabids</taxon>
        <taxon>Fabales</taxon>
        <taxon>Fabaceae</taxon>
        <taxon>Papilionoideae</taxon>
        <taxon>50 kb inversion clade</taxon>
        <taxon>dalbergioids sensu lato</taxon>
        <taxon>Dalbergieae</taxon>
        <taxon>Pterocarpus clade</taxon>
        <taxon>Arachis</taxon>
    </lineage>
</organism>
<dbReference type="AlphaFoldDB" id="A0A444XQG5"/>
<keyword evidence="1" id="KW-0479">Metal-binding</keyword>
<sequence length="270" mass="31777">MDVSPFMRSLDLDTMRALEFPEYANIGVADPEDGKFRIGIEYSSRKLVIAAIRSYNISRGVDYTFYAKFKTYGRGCDWLIRVSLIQKKVCWEIRRYNVRHTCSMETISQDHSKRNEVFEVHKMPSRRVLVVDFAWQMCDCGHFQVERLPCRHVISYCANQRLNWQVYVNNVYKMLEIQKIYIIEFVLLGDMETWPNYPRPTVVTNPTLIRTVKGHSKSTCYLNEMDSRKMRGPSLRSQLNSSKQKINTTVRYNELNSTKQKIHTTTTNIK</sequence>
<evidence type="ECO:0000256" key="4">
    <source>
        <dbReference type="PROSITE-ProRule" id="PRU00325"/>
    </source>
</evidence>
<gene>
    <name evidence="6" type="ORF">Ahy_B09g097817</name>
</gene>
<dbReference type="Pfam" id="PF04434">
    <property type="entry name" value="SWIM"/>
    <property type="match status" value="1"/>
</dbReference>
<dbReference type="PROSITE" id="PS50966">
    <property type="entry name" value="ZF_SWIM"/>
    <property type="match status" value="1"/>
</dbReference>
<dbReference type="SMART" id="SM00575">
    <property type="entry name" value="ZnF_PMZ"/>
    <property type="match status" value="1"/>
</dbReference>
<keyword evidence="3" id="KW-0862">Zinc</keyword>